<feature type="region of interest" description="Disordered" evidence="2">
    <location>
        <begin position="1015"/>
        <end position="1051"/>
    </location>
</feature>
<feature type="domain" description="Rapamycin-insensitive companion of mTOR" evidence="5">
    <location>
        <begin position="861"/>
        <end position="935"/>
    </location>
</feature>
<dbReference type="EMBL" id="AJVK01027993">
    <property type="status" value="NOT_ANNOTATED_CDS"/>
    <property type="molecule type" value="Genomic_DNA"/>
</dbReference>
<accession>A0A1B0D905</accession>
<dbReference type="InterPro" id="IPR028267">
    <property type="entry name" value="Pianissimo_N"/>
</dbReference>
<dbReference type="GO" id="GO:0038203">
    <property type="term" value="P:TORC2 signaling"/>
    <property type="evidence" value="ECO:0007669"/>
    <property type="project" value="TreeGrafter"/>
</dbReference>
<feature type="domain" description="Rapamycin-insensitive companion of mTOR middle" evidence="3">
    <location>
        <begin position="496"/>
        <end position="731"/>
    </location>
</feature>
<evidence type="ECO:0000259" key="3">
    <source>
        <dbReference type="SMART" id="SM01307"/>
    </source>
</evidence>
<feature type="region of interest" description="Disordered" evidence="2">
    <location>
        <begin position="1537"/>
        <end position="1583"/>
    </location>
</feature>
<reference evidence="6" key="1">
    <citation type="submission" date="2022-08" db="UniProtKB">
        <authorList>
            <consortium name="EnsemblMetazoa"/>
        </authorList>
    </citation>
    <scope>IDENTIFICATION</scope>
    <source>
        <strain evidence="6">Israel</strain>
    </source>
</reference>
<dbReference type="SUPFAM" id="SSF48371">
    <property type="entry name" value="ARM repeat"/>
    <property type="match status" value="2"/>
</dbReference>
<dbReference type="GO" id="GO:0043539">
    <property type="term" value="F:protein serine/threonine kinase activator activity"/>
    <property type="evidence" value="ECO:0007669"/>
    <property type="project" value="TreeGrafter"/>
</dbReference>
<dbReference type="PANTHER" id="PTHR13298:SF11">
    <property type="entry name" value="RAPAMYCIN-INSENSITIVE COMPANION OF MTOR"/>
    <property type="match status" value="1"/>
</dbReference>
<evidence type="ECO:0008006" key="8">
    <source>
        <dbReference type="Google" id="ProtNLM"/>
    </source>
</evidence>
<dbReference type="Gene3D" id="1.25.10.10">
    <property type="entry name" value="Leucine-rich Repeat Variant"/>
    <property type="match status" value="1"/>
</dbReference>
<evidence type="ECO:0000313" key="7">
    <source>
        <dbReference type="Proteomes" id="UP000092462"/>
    </source>
</evidence>
<evidence type="ECO:0000256" key="1">
    <source>
        <dbReference type="ARBA" id="ARBA00008878"/>
    </source>
</evidence>
<dbReference type="SMART" id="SM01310">
    <property type="entry name" value="RICTOR_V"/>
    <property type="match status" value="1"/>
</dbReference>
<dbReference type="InterPro" id="IPR029451">
    <property type="entry name" value="RICTOR_M"/>
</dbReference>
<feature type="region of interest" description="Disordered" evidence="2">
    <location>
        <begin position="445"/>
        <end position="476"/>
    </location>
</feature>
<dbReference type="InterPro" id="IPR029453">
    <property type="entry name" value="Rictor_IV"/>
</dbReference>
<evidence type="ECO:0000259" key="4">
    <source>
        <dbReference type="SMART" id="SM01308"/>
    </source>
</evidence>
<dbReference type="PANTHER" id="PTHR13298">
    <property type="entry name" value="CYTOSOLIC REGULATOR PIANISSIMO"/>
    <property type="match status" value="1"/>
</dbReference>
<dbReference type="VEuPathDB" id="VectorBase:PPAI004117"/>
<evidence type="ECO:0000259" key="5">
    <source>
        <dbReference type="SMART" id="SM01310"/>
    </source>
</evidence>
<feature type="compositionally biased region" description="Gly residues" evidence="2">
    <location>
        <begin position="459"/>
        <end position="472"/>
    </location>
</feature>
<dbReference type="SMART" id="SM01307">
    <property type="entry name" value="RICTOR_M"/>
    <property type="match status" value="1"/>
</dbReference>
<dbReference type="EMBL" id="AJVK01027991">
    <property type="status" value="NOT_ANNOTATED_CDS"/>
    <property type="molecule type" value="Genomic_DNA"/>
</dbReference>
<dbReference type="GO" id="GO:0031932">
    <property type="term" value="C:TORC2 complex"/>
    <property type="evidence" value="ECO:0007669"/>
    <property type="project" value="InterPro"/>
</dbReference>
<dbReference type="Pfam" id="PF14664">
    <property type="entry name" value="RICTOR_N"/>
    <property type="match status" value="1"/>
</dbReference>
<feature type="domain" description="Rapamycin-insensitive companion of mTOR N-terminal" evidence="4">
    <location>
        <begin position="3"/>
        <end position="359"/>
    </location>
</feature>
<evidence type="ECO:0000256" key="2">
    <source>
        <dbReference type="SAM" id="MobiDB-lite"/>
    </source>
</evidence>
<dbReference type="EMBL" id="AJVK01027989">
    <property type="status" value="NOT_ANNOTATED_CDS"/>
    <property type="molecule type" value="Genomic_DNA"/>
</dbReference>
<organism evidence="6 7">
    <name type="scientific">Phlebotomus papatasi</name>
    <name type="common">Sandfly</name>
    <dbReference type="NCBI Taxonomy" id="29031"/>
    <lineage>
        <taxon>Eukaryota</taxon>
        <taxon>Metazoa</taxon>
        <taxon>Ecdysozoa</taxon>
        <taxon>Arthropoda</taxon>
        <taxon>Hexapoda</taxon>
        <taxon>Insecta</taxon>
        <taxon>Pterygota</taxon>
        <taxon>Neoptera</taxon>
        <taxon>Endopterygota</taxon>
        <taxon>Diptera</taxon>
        <taxon>Nematocera</taxon>
        <taxon>Psychodoidea</taxon>
        <taxon>Psychodidae</taxon>
        <taxon>Phlebotomus</taxon>
        <taxon>Phlebotomus</taxon>
    </lineage>
</organism>
<protein>
    <recommendedName>
        <fullName evidence="8">Rapamycin-insensitive companion of mTOR domain-containing protein</fullName>
    </recommendedName>
</protein>
<dbReference type="SMART" id="SM01303">
    <property type="entry name" value="RasGEF_N_2"/>
    <property type="match status" value="1"/>
</dbReference>
<keyword evidence="7" id="KW-1185">Reference proteome</keyword>
<feature type="compositionally biased region" description="Polar residues" evidence="2">
    <location>
        <begin position="1025"/>
        <end position="1035"/>
    </location>
</feature>
<dbReference type="Pfam" id="PF14663">
    <property type="entry name" value="RasGEF_N_2"/>
    <property type="match status" value="1"/>
</dbReference>
<proteinExistence type="inferred from homology"/>
<dbReference type="InterPro" id="IPR028268">
    <property type="entry name" value="Pianissimo_fam"/>
</dbReference>
<evidence type="ECO:0000313" key="6">
    <source>
        <dbReference type="EnsemblMetazoa" id="PPAI004117-PA"/>
    </source>
</evidence>
<comment type="similarity">
    <text evidence="1">Belongs to the RICTOR family.</text>
</comment>
<dbReference type="EMBL" id="AJVK01027992">
    <property type="status" value="NOT_ANNOTATED_CDS"/>
    <property type="molecule type" value="Genomic_DNA"/>
</dbReference>
<dbReference type="InterPro" id="IPR029452">
    <property type="entry name" value="RICTOR_V"/>
</dbReference>
<dbReference type="EMBL" id="AJVK01027994">
    <property type="status" value="NOT_ANNOTATED_CDS"/>
    <property type="molecule type" value="Genomic_DNA"/>
</dbReference>
<dbReference type="GO" id="GO:0051897">
    <property type="term" value="P:positive regulation of phosphatidylinositol 3-kinase/protein kinase B signal transduction"/>
    <property type="evidence" value="ECO:0007669"/>
    <property type="project" value="TreeGrafter"/>
</dbReference>
<dbReference type="SMART" id="SM01308">
    <property type="entry name" value="RICTOR_N"/>
    <property type="match status" value="1"/>
</dbReference>
<name>A0A1B0D905_PHLPP</name>
<dbReference type="InterPro" id="IPR011989">
    <property type="entry name" value="ARM-like"/>
</dbReference>
<dbReference type="InterPro" id="IPR016024">
    <property type="entry name" value="ARM-type_fold"/>
</dbReference>
<sequence length="1663" mass="185909">MVIIFSNKLMFISPSLVHTFTQVRAAALRAIRHLMFSPKDVQTFNDLQLSHIVCRSLDIVLKNEEERVQALKLIRRMLILAPHLISPVIVRCLVSLGESGAEDGDRMLRSCLAVLCEFGVLNPILLIVCGGVSAITRNVLECHSPRIAESLCGVLLHLLEWPHTRNIAGVRLECLAAPYCDFTYRLGIMDKNKDARDLRFTCSRLALLSVLRSWAGTIEFCDPSKPSGLKAIVDVLYLNQLEVRKAILDLLYELLELPQPVWTDEYSVALSVVDPADFQDNWRLSEGFVAMEGRSVLPTLANRVPNPCEIHLALLLYCFLETGLLDALVEVIVSSDTFISVRATVLLGRLLHLMHTLLPADICSTSPSLPTLIAHAAQGNHQATAAVAALQDLHQIMKNRPASCSLFLDKWGDCAYELFKREITGISDNPTLLLTSRFSGTLERKRHDSVGSSSTSGAGDLGGEGSVNGSGSGSSKIGTIKKSGSFKRSKLLHLFDTGKEVSDRLLKESNVLLNKDGNVWDWDVIVAILKSNSLLKMDDNQCRFIRRLVHYFKPSNNRFSHQDLGHGRHVPGTVLAGVELVDWLLRCQDGGTQFKVHKFTYSLESLRHLTDLFADINSHLQAISTSRSAHDCLFSPQHMISTMCQQYFLLIGRMCRSDHGVIILKNTDIFNQLMHLVTTTNHVCYIKLIVSGLDYSRDPMPRQILEKALTESVNRSGRLYATQFMLVLMRAKIPNFEMWGLPMLVNQAKDTEQSVVNAALEILEEACHEPLYLNELVSMYVLLVEADIHSSLTLHTKNEDGTYSRRSCSTRPTIIPANVLPHLYGQLVQTSAGMGILQKHGNIPKLIEILSQGTCTDELESLTMKSALWALGHVSTSTEGVEYLNDPISRVYEKIIFLAKHCEVYSVRATALNVLGLIGSTSAGANILFKLDWMCVRHDRNTIWPVCEPEDWLSKHLTPMRHQIGDMPPYNYRGIEENVVDFGTTETSFYFDEANESKLKFDEFYDTSIHITETDEGVTPKSKSKTLPESSASRTNAKHMRSLSESKTSDGLSLMTATNRTRFNSGTDSNTSGVSSCDSIVGKNIIGDLQQTLSPIPSTSNLLDIRKPSEKRLRKISLTGVPIRENTISPQDLEGYAKLRSLRRHQRPMLSESAADELAEMMEDVILRTNKLEINDQQRSLKVRSLDRQGFNLTPSSSFKNDDLSSPKSVSSSLKLMSSNDCKGPCYTGICLPRNILDLFPKRNINTTYVSRCMQDVEVGDINNLLVLKQQFLVDGIGEGGDESSVSSLSDISTNSKRSKWAGKHNRSNCLHCCRSKINRLHPRTDSDINIHRRKSQQNSLLQLSDISFHSPESVLSEESMPDRITANILRYVQRMANPVWSKQSKMSLLELKQKHPYSFQDICLYSEICKAMGRNTYRQNARRFLQELFLDLDYDSFYSEAGEIIQRREREMTDAESSKGGIRLELEIVEPDRPVGVDEVEGVEPAAAAVVNQPVQNFTSGFQKANKLGLKSPPLASVYETSVENLVDSLSSSKSTKVVQVDCHEPPDRGGGSGDGGGGGGDTTDDDSQRSDSNNQKKWAMRPRFNTLELDLTCTQNKFPITDRSRKKDYSPTWYVGIFEDGIKDLASRPFPTGSLYCEKRLQSYKSEASLSRTRREDNKKK</sequence>
<dbReference type="EnsemblMetazoa" id="PPAI004117-RA">
    <property type="protein sequence ID" value="PPAI004117-PA"/>
    <property type="gene ID" value="PPAI004117"/>
</dbReference>
<dbReference type="VEuPathDB" id="VectorBase:PPAPM1_002444"/>
<dbReference type="Pfam" id="PF14666">
    <property type="entry name" value="RICTOR_M"/>
    <property type="match status" value="1"/>
</dbReference>
<dbReference type="Proteomes" id="UP000092462">
    <property type="component" value="Unassembled WGS sequence"/>
</dbReference>
<dbReference type="Pfam" id="PF14668">
    <property type="entry name" value="RICTOR_V"/>
    <property type="match status" value="1"/>
</dbReference>
<dbReference type="EMBL" id="AJVK01027990">
    <property type="status" value="NOT_ANNOTATED_CDS"/>
    <property type="molecule type" value="Genomic_DNA"/>
</dbReference>
<feature type="compositionally biased region" description="Gly residues" evidence="2">
    <location>
        <begin position="1550"/>
        <end position="1563"/>
    </location>
</feature>